<comment type="caution">
    <text evidence="15">The sequence shown here is derived from an EMBL/GenBank/DDBJ whole genome shotgun (WGS) entry which is preliminary data.</text>
</comment>
<dbReference type="PROSITE" id="PS50283">
    <property type="entry name" value="NA_SOLUT_SYMP_3"/>
    <property type="match status" value="1"/>
</dbReference>
<dbReference type="STRING" id="1817867.A3F83_06970"/>
<comment type="catalytic activity">
    <reaction evidence="12">
        <text>L-proline(in) + Na(+)(in) = L-proline(out) + Na(+)(out)</text>
        <dbReference type="Rhea" id="RHEA:28967"/>
        <dbReference type="ChEBI" id="CHEBI:29101"/>
        <dbReference type="ChEBI" id="CHEBI:60039"/>
    </reaction>
</comment>
<accession>A0A1F5YRH2</accession>
<feature type="transmembrane region" description="Helical" evidence="14">
    <location>
        <begin position="304"/>
        <end position="323"/>
    </location>
</feature>
<keyword evidence="10 14" id="KW-0472">Membrane</keyword>
<evidence type="ECO:0000256" key="13">
    <source>
        <dbReference type="RuleBase" id="RU362091"/>
    </source>
</evidence>
<comment type="similarity">
    <text evidence="2 13">Belongs to the sodium:solute symporter (SSF) (TC 2.A.21) family.</text>
</comment>
<reference evidence="15 16" key="1">
    <citation type="journal article" date="2016" name="Nat. Commun.">
        <title>Thousands of microbial genomes shed light on interconnected biogeochemical processes in an aquifer system.</title>
        <authorList>
            <person name="Anantharaman K."/>
            <person name="Brown C.T."/>
            <person name="Hug L.A."/>
            <person name="Sharon I."/>
            <person name="Castelle C.J."/>
            <person name="Probst A.J."/>
            <person name="Thomas B.C."/>
            <person name="Singh A."/>
            <person name="Wilkins M.J."/>
            <person name="Karaoz U."/>
            <person name="Brodie E.L."/>
            <person name="Williams K.H."/>
            <person name="Hubbard S.S."/>
            <person name="Banfield J.F."/>
        </authorList>
    </citation>
    <scope>NUCLEOTIDE SEQUENCE [LARGE SCALE GENOMIC DNA]</scope>
</reference>
<keyword evidence="5 14" id="KW-0812">Transmembrane</keyword>
<keyword evidence="6" id="KW-0769">Symport</keyword>
<evidence type="ECO:0000256" key="9">
    <source>
        <dbReference type="ARBA" id="ARBA00023065"/>
    </source>
</evidence>
<dbReference type="AlphaFoldDB" id="A0A1F5YRH2"/>
<feature type="transmembrane region" description="Helical" evidence="14">
    <location>
        <begin position="81"/>
        <end position="100"/>
    </location>
</feature>
<evidence type="ECO:0000256" key="14">
    <source>
        <dbReference type="SAM" id="Phobius"/>
    </source>
</evidence>
<feature type="transmembrane region" description="Helical" evidence="14">
    <location>
        <begin position="152"/>
        <end position="177"/>
    </location>
</feature>
<evidence type="ECO:0000256" key="11">
    <source>
        <dbReference type="ARBA" id="ARBA00023201"/>
    </source>
</evidence>
<keyword evidence="11" id="KW-0739">Sodium transport</keyword>
<keyword evidence="4" id="KW-1003">Cell membrane</keyword>
<dbReference type="CDD" id="cd10322">
    <property type="entry name" value="SLC5sbd"/>
    <property type="match status" value="1"/>
</dbReference>
<dbReference type="Pfam" id="PF00474">
    <property type="entry name" value="SSF"/>
    <property type="match status" value="1"/>
</dbReference>
<keyword evidence="9" id="KW-0406">Ion transport</keyword>
<dbReference type="GO" id="GO:0006814">
    <property type="term" value="P:sodium ion transport"/>
    <property type="evidence" value="ECO:0007669"/>
    <property type="project" value="UniProtKB-KW"/>
</dbReference>
<gene>
    <name evidence="15" type="ORF">A3F83_06970</name>
</gene>
<protein>
    <recommendedName>
        <fullName evidence="17">Sodium:solute symporter</fullName>
    </recommendedName>
</protein>
<feature type="transmembrane region" description="Helical" evidence="14">
    <location>
        <begin position="184"/>
        <end position="207"/>
    </location>
</feature>
<evidence type="ECO:0000256" key="6">
    <source>
        <dbReference type="ARBA" id="ARBA00022847"/>
    </source>
</evidence>
<dbReference type="GO" id="GO:0005886">
    <property type="term" value="C:plasma membrane"/>
    <property type="evidence" value="ECO:0007669"/>
    <property type="project" value="UniProtKB-SubCell"/>
</dbReference>
<dbReference type="PANTHER" id="PTHR48086:SF3">
    <property type="entry name" value="SODIUM_PROLINE SYMPORTER"/>
    <property type="match status" value="1"/>
</dbReference>
<dbReference type="PANTHER" id="PTHR48086">
    <property type="entry name" value="SODIUM/PROLINE SYMPORTER-RELATED"/>
    <property type="match status" value="1"/>
</dbReference>
<evidence type="ECO:0000256" key="4">
    <source>
        <dbReference type="ARBA" id="ARBA00022475"/>
    </source>
</evidence>
<evidence type="ECO:0000313" key="15">
    <source>
        <dbReference type="EMBL" id="OGG02821.1"/>
    </source>
</evidence>
<keyword evidence="8" id="KW-0915">Sodium</keyword>
<comment type="subcellular location">
    <subcellularLocation>
        <location evidence="1">Cell membrane</location>
        <topology evidence="1">Multi-pass membrane protein</topology>
    </subcellularLocation>
</comment>
<name>A0A1F5YRH2_9BACT</name>
<dbReference type="Proteomes" id="UP000179129">
    <property type="component" value="Unassembled WGS sequence"/>
</dbReference>
<feature type="transmembrane region" description="Helical" evidence="14">
    <location>
        <begin position="418"/>
        <end position="438"/>
    </location>
</feature>
<feature type="transmembrane region" description="Helical" evidence="14">
    <location>
        <begin position="390"/>
        <end position="411"/>
    </location>
</feature>
<feature type="transmembrane region" description="Helical" evidence="14">
    <location>
        <begin position="43"/>
        <end position="61"/>
    </location>
</feature>
<keyword evidence="7 14" id="KW-1133">Transmembrane helix</keyword>
<dbReference type="InterPro" id="IPR038377">
    <property type="entry name" value="Na/Glc_symporter_sf"/>
</dbReference>
<evidence type="ECO:0008006" key="17">
    <source>
        <dbReference type="Google" id="ProtNLM"/>
    </source>
</evidence>
<evidence type="ECO:0000256" key="1">
    <source>
        <dbReference type="ARBA" id="ARBA00004651"/>
    </source>
</evidence>
<evidence type="ECO:0000256" key="8">
    <source>
        <dbReference type="ARBA" id="ARBA00023053"/>
    </source>
</evidence>
<dbReference type="EMBL" id="MFIX01000170">
    <property type="protein sequence ID" value="OGG02821.1"/>
    <property type="molecule type" value="Genomic_DNA"/>
</dbReference>
<feature type="transmembrane region" description="Helical" evidence="14">
    <location>
        <begin position="227"/>
        <end position="248"/>
    </location>
</feature>
<feature type="transmembrane region" description="Helical" evidence="14">
    <location>
        <begin position="260"/>
        <end position="284"/>
    </location>
</feature>
<proteinExistence type="inferred from homology"/>
<evidence type="ECO:0000256" key="12">
    <source>
        <dbReference type="ARBA" id="ARBA00033708"/>
    </source>
</evidence>
<evidence type="ECO:0000256" key="7">
    <source>
        <dbReference type="ARBA" id="ARBA00022989"/>
    </source>
</evidence>
<dbReference type="InterPro" id="IPR050277">
    <property type="entry name" value="Sodium:Solute_Symporter"/>
</dbReference>
<dbReference type="InterPro" id="IPR001734">
    <property type="entry name" value="Na/solute_symporter"/>
</dbReference>
<dbReference type="Gene3D" id="1.20.1730.10">
    <property type="entry name" value="Sodium/glucose cotransporter"/>
    <property type="match status" value="1"/>
</dbReference>
<evidence type="ECO:0000256" key="10">
    <source>
        <dbReference type="ARBA" id="ARBA00023136"/>
    </source>
</evidence>
<organism evidence="15 16">
    <name type="scientific">Candidatus Glassbacteria bacterium RIFCSPLOWO2_12_FULL_58_11</name>
    <dbReference type="NCBI Taxonomy" id="1817867"/>
    <lineage>
        <taxon>Bacteria</taxon>
        <taxon>Candidatus Glassiibacteriota</taxon>
    </lineage>
</organism>
<feature type="transmembrane region" description="Helical" evidence="14">
    <location>
        <begin position="450"/>
        <end position="471"/>
    </location>
</feature>
<feature type="transmembrane region" description="Helical" evidence="14">
    <location>
        <begin position="121"/>
        <end position="146"/>
    </location>
</feature>
<evidence type="ECO:0000256" key="5">
    <source>
        <dbReference type="ARBA" id="ARBA00022692"/>
    </source>
</evidence>
<dbReference type="GO" id="GO:0015293">
    <property type="term" value="F:symporter activity"/>
    <property type="evidence" value="ECO:0007669"/>
    <property type="project" value="UniProtKB-KW"/>
</dbReference>
<feature type="transmembrane region" description="Helical" evidence="14">
    <location>
        <begin position="6"/>
        <end position="23"/>
    </location>
</feature>
<keyword evidence="3" id="KW-0813">Transport</keyword>
<feature type="transmembrane region" description="Helical" evidence="14">
    <location>
        <begin position="364"/>
        <end position="384"/>
    </location>
</feature>
<evidence type="ECO:0000256" key="2">
    <source>
        <dbReference type="ARBA" id="ARBA00006434"/>
    </source>
</evidence>
<evidence type="ECO:0000256" key="3">
    <source>
        <dbReference type="ARBA" id="ARBA00022448"/>
    </source>
</evidence>
<feature type="non-terminal residue" evidence="15">
    <location>
        <position position="516"/>
    </location>
</feature>
<evidence type="ECO:0000313" key="16">
    <source>
        <dbReference type="Proteomes" id="UP000179129"/>
    </source>
</evidence>
<sequence>MLGTIDIVIIFIWLAFMLGLGKLLSRSVSNTDDFYLANRQMPVTLVVCSLAACNLGMYNFISEAGQAAHEGISIIWHEWTGNMAFAFCGLFIMPGFRRLNLTTIPEFMGLRYGKKAHSITAVMYALKSAGKLGLGMYLIGITGATIVPQINFYWWVLIFTVVVGIYTFEGGMISVIFADAAQFILILIGTLVGYTFIAGQVGWLSGIIEKSTPAFMNFVPPAGKFDYKFIIAILFLGINAFCCDQGIIQRSFGSKNVKTLVVAMVLVGIILTPVNPFHFFAGLAAPLLNANAATMDPDAIMTQLYVSSIPVGLLGVFIVGLLASQLSTVDAELNAGATVVAQDIWQRLRRSVPGAAEKLRFSRIMTVVMTALMVLFALLALASGRSVVENFLSLIGIFDTPIFVVAIIYGLKGRRINEAGAVAGYLGGALIGGITSYYCTRHHIPDYLWWTTLNAFLGALLITPLVSRFFAPPDSERVEKIRRSDKGTAEEWYSVIPRSIPGKITLGVIIAGAALF</sequence>